<feature type="transmembrane region" description="Helical" evidence="1">
    <location>
        <begin position="102"/>
        <end position="135"/>
    </location>
</feature>
<evidence type="ECO:0000256" key="1">
    <source>
        <dbReference type="SAM" id="Phobius"/>
    </source>
</evidence>
<gene>
    <name evidence="2" type="primary">yhcI</name>
    <name evidence="2" type="ORF">J40TS1_51680</name>
</gene>
<dbReference type="EMBL" id="BOSE01000016">
    <property type="protein sequence ID" value="GIP19526.1"/>
    <property type="molecule type" value="Genomic_DNA"/>
</dbReference>
<protein>
    <recommendedName>
        <fullName evidence="4">ABC transporter permease</fullName>
    </recommendedName>
</protein>
<dbReference type="RefSeq" id="WP_213520356.1">
    <property type="nucleotide sequence ID" value="NZ_BOSE01000016.1"/>
</dbReference>
<name>A0A919YYM1_9BACL</name>
<organism evidence="2 3">
    <name type="scientific">Paenibacillus montaniterrae</name>
    <dbReference type="NCBI Taxonomy" id="429341"/>
    <lineage>
        <taxon>Bacteria</taxon>
        <taxon>Bacillati</taxon>
        <taxon>Bacillota</taxon>
        <taxon>Bacilli</taxon>
        <taxon>Bacillales</taxon>
        <taxon>Paenibacillaceae</taxon>
        <taxon>Paenibacillus</taxon>
    </lineage>
</organism>
<dbReference type="PANTHER" id="PTHR37305">
    <property type="entry name" value="INTEGRAL MEMBRANE PROTEIN-RELATED"/>
    <property type="match status" value="1"/>
</dbReference>
<evidence type="ECO:0000313" key="2">
    <source>
        <dbReference type="EMBL" id="GIP19526.1"/>
    </source>
</evidence>
<accession>A0A919YYM1</accession>
<feature type="transmembrane region" description="Helical" evidence="1">
    <location>
        <begin position="21"/>
        <end position="40"/>
    </location>
</feature>
<dbReference type="Proteomes" id="UP000683139">
    <property type="component" value="Unassembled WGS sequence"/>
</dbReference>
<feature type="transmembrane region" description="Helical" evidence="1">
    <location>
        <begin position="60"/>
        <end position="81"/>
    </location>
</feature>
<comment type="caution">
    <text evidence="2">The sequence shown here is derived from an EMBL/GenBank/DDBJ whole genome shotgun (WGS) entry which is preliminary data.</text>
</comment>
<reference evidence="2" key="1">
    <citation type="submission" date="2021-03" db="EMBL/GenBank/DDBJ databases">
        <title>Antimicrobial resistance genes in bacteria isolated from Japanese honey, and their potential for conferring macrolide and lincosamide resistance in the American foulbrood pathogen Paenibacillus larvae.</title>
        <authorList>
            <person name="Okamoto M."/>
            <person name="Kumagai M."/>
            <person name="Kanamori H."/>
            <person name="Takamatsu D."/>
        </authorList>
    </citation>
    <scope>NUCLEOTIDE SEQUENCE</scope>
    <source>
        <strain evidence="2">J40TS1</strain>
    </source>
</reference>
<feature type="transmembrane region" description="Helical" evidence="1">
    <location>
        <begin position="224"/>
        <end position="246"/>
    </location>
</feature>
<dbReference type="GO" id="GO:0140359">
    <property type="term" value="F:ABC-type transporter activity"/>
    <property type="evidence" value="ECO:0007669"/>
    <property type="project" value="InterPro"/>
</dbReference>
<evidence type="ECO:0000313" key="3">
    <source>
        <dbReference type="Proteomes" id="UP000683139"/>
    </source>
</evidence>
<keyword evidence="1" id="KW-0812">Transmembrane</keyword>
<proteinExistence type="predicted"/>
<keyword evidence="3" id="KW-1185">Reference proteome</keyword>
<evidence type="ECO:0008006" key="4">
    <source>
        <dbReference type="Google" id="ProtNLM"/>
    </source>
</evidence>
<feature type="transmembrane region" description="Helical" evidence="1">
    <location>
        <begin position="147"/>
        <end position="168"/>
    </location>
</feature>
<keyword evidence="1" id="KW-1133">Transmembrane helix</keyword>
<dbReference type="AlphaFoldDB" id="A0A919YYM1"/>
<feature type="transmembrane region" description="Helical" evidence="1">
    <location>
        <begin position="175"/>
        <end position="196"/>
    </location>
</feature>
<keyword evidence="1" id="KW-0472">Membrane</keyword>
<sequence>MSSFANLVVNEWFKLTKKRSFFVAFFIMLLMPLGIAFVMKNFMTDMELTQIGFLQSIIDFSGGGSVFVFLCMIYAASIVSGEHQLGTIKLLLIRAHSRSKILASKLVALLLFMLVLLLYSLLVGLLVYFIFFGFGNLDGSWFEVVKASAYTLVYTIVYLSIIFMLSILTKSTGATIGITFCIIFLEGVMTMLLSRYDFAKYVLFFNTNLQVYENGTPPMEGMSLGFSVAVIAIYLIAIVGIAFYVFKKRDVA</sequence>
<dbReference type="PANTHER" id="PTHR37305:SF1">
    <property type="entry name" value="MEMBRANE PROTEIN"/>
    <property type="match status" value="1"/>
</dbReference>
<dbReference type="Pfam" id="PF12730">
    <property type="entry name" value="ABC2_membrane_4"/>
    <property type="match status" value="1"/>
</dbReference>
<dbReference type="GO" id="GO:0005886">
    <property type="term" value="C:plasma membrane"/>
    <property type="evidence" value="ECO:0007669"/>
    <property type="project" value="UniProtKB-SubCell"/>
</dbReference>